<keyword evidence="3 5" id="KW-0472">Membrane</keyword>
<feature type="region of interest" description="Disordered" evidence="4">
    <location>
        <begin position="147"/>
        <end position="166"/>
    </location>
</feature>
<evidence type="ECO:0000259" key="7">
    <source>
        <dbReference type="PROSITE" id="PS50835"/>
    </source>
</evidence>
<proteinExistence type="predicted"/>
<dbReference type="SMART" id="SM00409">
    <property type="entry name" value="IG"/>
    <property type="match status" value="1"/>
</dbReference>
<dbReference type="Gene3D" id="2.60.40.10">
    <property type="entry name" value="Immunoglobulins"/>
    <property type="match status" value="1"/>
</dbReference>
<evidence type="ECO:0000313" key="8">
    <source>
        <dbReference type="EMBL" id="KAL1005553.1"/>
    </source>
</evidence>
<dbReference type="PANTHER" id="PTHR11860">
    <property type="entry name" value="POLYMERIC-IMMUNOGLOBULIN RECEPTOR"/>
    <property type="match status" value="1"/>
</dbReference>
<evidence type="ECO:0000256" key="1">
    <source>
        <dbReference type="ARBA" id="ARBA00004370"/>
    </source>
</evidence>
<evidence type="ECO:0000256" key="3">
    <source>
        <dbReference type="ARBA" id="ARBA00023136"/>
    </source>
</evidence>
<keyword evidence="6" id="KW-0732">Signal</keyword>
<dbReference type="InterPro" id="IPR013106">
    <property type="entry name" value="Ig_V-set"/>
</dbReference>
<feature type="region of interest" description="Disordered" evidence="4">
    <location>
        <begin position="310"/>
        <end position="334"/>
    </location>
</feature>
<keyword evidence="5" id="KW-1133">Transmembrane helix</keyword>
<dbReference type="SUPFAM" id="SSF48726">
    <property type="entry name" value="Immunoglobulin"/>
    <property type="match status" value="1"/>
</dbReference>
<dbReference type="InterPro" id="IPR007110">
    <property type="entry name" value="Ig-like_dom"/>
</dbReference>
<dbReference type="AlphaFoldDB" id="A0ABD0X9A3"/>
<organism evidence="8 9">
    <name type="scientific">Umbra pygmaea</name>
    <name type="common">Eastern mudminnow</name>
    <dbReference type="NCBI Taxonomy" id="75934"/>
    <lineage>
        <taxon>Eukaryota</taxon>
        <taxon>Metazoa</taxon>
        <taxon>Chordata</taxon>
        <taxon>Craniata</taxon>
        <taxon>Vertebrata</taxon>
        <taxon>Euteleostomi</taxon>
        <taxon>Actinopterygii</taxon>
        <taxon>Neopterygii</taxon>
        <taxon>Teleostei</taxon>
        <taxon>Protacanthopterygii</taxon>
        <taxon>Esociformes</taxon>
        <taxon>Umbridae</taxon>
        <taxon>Umbra</taxon>
    </lineage>
</organism>
<keyword evidence="2 5" id="KW-0812">Transmembrane</keyword>
<accession>A0ABD0X9A3</accession>
<dbReference type="PROSITE" id="PS50835">
    <property type="entry name" value="IG_LIKE"/>
    <property type="match status" value="1"/>
</dbReference>
<feature type="compositionally biased region" description="Basic and acidic residues" evidence="4">
    <location>
        <begin position="157"/>
        <end position="166"/>
    </location>
</feature>
<evidence type="ECO:0000256" key="5">
    <source>
        <dbReference type="SAM" id="Phobius"/>
    </source>
</evidence>
<protein>
    <recommendedName>
        <fullName evidence="7">Ig-like domain-containing protein</fullName>
    </recommendedName>
</protein>
<evidence type="ECO:0000313" key="9">
    <source>
        <dbReference type="Proteomes" id="UP001557470"/>
    </source>
</evidence>
<evidence type="ECO:0000256" key="4">
    <source>
        <dbReference type="SAM" id="MobiDB-lite"/>
    </source>
</evidence>
<reference evidence="8 9" key="1">
    <citation type="submission" date="2024-06" db="EMBL/GenBank/DDBJ databases">
        <authorList>
            <person name="Pan Q."/>
            <person name="Wen M."/>
            <person name="Jouanno E."/>
            <person name="Zahm M."/>
            <person name="Klopp C."/>
            <person name="Cabau C."/>
            <person name="Louis A."/>
            <person name="Berthelot C."/>
            <person name="Parey E."/>
            <person name="Roest Crollius H."/>
            <person name="Montfort J."/>
            <person name="Robinson-Rechavi M."/>
            <person name="Bouchez O."/>
            <person name="Lampietro C."/>
            <person name="Lopez Roques C."/>
            <person name="Donnadieu C."/>
            <person name="Postlethwait J."/>
            <person name="Bobe J."/>
            <person name="Verreycken H."/>
            <person name="Guiguen Y."/>
        </authorList>
    </citation>
    <scope>NUCLEOTIDE SEQUENCE [LARGE SCALE GENOMIC DNA]</scope>
    <source>
        <strain evidence="8">Up_M1</strain>
        <tissue evidence="8">Testis</tissue>
    </source>
</reference>
<evidence type="ECO:0000256" key="6">
    <source>
        <dbReference type="SAM" id="SignalP"/>
    </source>
</evidence>
<sequence>MKIIHVVFCYLLSAALCVEASPYGVFAEGYEGGEVTFRCSHSQGPLYSNNIYLFKQSDILVQATESKKVTQGRYSLENTGDGKLTVTIKELKKSDSGTYWCQVIWTDQGVYLSVKDAIPIFEVPHFNPRPFKTTSNIPTTFPNLPATSTHHTTPGPIRDHTTPGPIRDHTTPGPIRDHTTSPPIMDPIPQSAVLGTPVIIMVFVSLAVLVPGLILLLIYKWRRDRKASRPVPNSVSPTQNITYQTLKTATQDSTYQTLKPATQDSTYQTLKPATQDSTYQTLNTAPQDSTYQTLKPATQDSTYQTLKPATQDSTYQTLKPAPQNSTYQTLTKET</sequence>
<gene>
    <name evidence="8" type="ORF">UPYG_G00060590</name>
</gene>
<dbReference type="InterPro" id="IPR003599">
    <property type="entry name" value="Ig_sub"/>
</dbReference>
<dbReference type="InterPro" id="IPR050671">
    <property type="entry name" value="CD300_family_receptors"/>
</dbReference>
<feature type="signal peptide" evidence="6">
    <location>
        <begin position="1"/>
        <end position="20"/>
    </location>
</feature>
<name>A0ABD0X9A3_UMBPY</name>
<comment type="subcellular location">
    <subcellularLocation>
        <location evidence="1">Membrane</location>
    </subcellularLocation>
</comment>
<dbReference type="Proteomes" id="UP001557470">
    <property type="component" value="Unassembled WGS sequence"/>
</dbReference>
<dbReference type="InterPro" id="IPR036179">
    <property type="entry name" value="Ig-like_dom_sf"/>
</dbReference>
<dbReference type="PANTHER" id="PTHR11860:SF87">
    <property type="entry name" value="CMRF35-LIKE MOLECULE 8"/>
    <property type="match status" value="1"/>
</dbReference>
<dbReference type="GO" id="GO:0016020">
    <property type="term" value="C:membrane"/>
    <property type="evidence" value="ECO:0007669"/>
    <property type="project" value="UniProtKB-SubCell"/>
</dbReference>
<keyword evidence="9" id="KW-1185">Reference proteome</keyword>
<dbReference type="Pfam" id="PF07686">
    <property type="entry name" value="V-set"/>
    <property type="match status" value="1"/>
</dbReference>
<feature type="domain" description="Ig-like" evidence="7">
    <location>
        <begin position="22"/>
        <end position="103"/>
    </location>
</feature>
<feature type="chain" id="PRO_5044888412" description="Ig-like domain-containing protein" evidence="6">
    <location>
        <begin position="21"/>
        <end position="334"/>
    </location>
</feature>
<dbReference type="InterPro" id="IPR013783">
    <property type="entry name" value="Ig-like_fold"/>
</dbReference>
<evidence type="ECO:0000256" key="2">
    <source>
        <dbReference type="ARBA" id="ARBA00022692"/>
    </source>
</evidence>
<comment type="caution">
    <text evidence="8">The sequence shown here is derived from an EMBL/GenBank/DDBJ whole genome shotgun (WGS) entry which is preliminary data.</text>
</comment>
<feature type="transmembrane region" description="Helical" evidence="5">
    <location>
        <begin position="198"/>
        <end position="219"/>
    </location>
</feature>
<dbReference type="EMBL" id="JAGEUA010000002">
    <property type="protein sequence ID" value="KAL1005553.1"/>
    <property type="molecule type" value="Genomic_DNA"/>
</dbReference>